<proteinExistence type="predicted"/>
<name>A0A4R7EWL4_9FLAO</name>
<keyword evidence="2" id="KW-1185">Reference proteome</keyword>
<dbReference type="Proteomes" id="UP000295215">
    <property type="component" value="Unassembled WGS sequence"/>
</dbReference>
<gene>
    <name evidence="1" type="ORF">C8P70_13119</name>
</gene>
<accession>A0A4R7EWL4</accession>
<sequence>MYISVKNMYISTKNMYISTKSMYISAKQVNGCFFKEEKVQTGEYLLGLDQIIF</sequence>
<evidence type="ECO:0000313" key="1">
    <source>
        <dbReference type="EMBL" id="TDS52428.1"/>
    </source>
</evidence>
<dbReference type="EMBL" id="SOAG01000031">
    <property type="protein sequence ID" value="TDS52428.1"/>
    <property type="molecule type" value="Genomic_DNA"/>
</dbReference>
<reference evidence="1 2" key="1">
    <citation type="submission" date="2019-03" db="EMBL/GenBank/DDBJ databases">
        <title>Genomic Encyclopedia of Archaeal and Bacterial Type Strains, Phase II (KMG-II): from individual species to whole genera.</title>
        <authorList>
            <person name="Goeker M."/>
        </authorList>
    </citation>
    <scope>NUCLEOTIDE SEQUENCE [LARGE SCALE GENOMIC DNA]</scope>
    <source>
        <strain evidence="1 2">DSM 28213</strain>
    </source>
</reference>
<dbReference type="AlphaFoldDB" id="A0A4R7EWL4"/>
<organism evidence="1 2">
    <name type="scientific">Myroides indicus</name>
    <dbReference type="NCBI Taxonomy" id="1323422"/>
    <lineage>
        <taxon>Bacteria</taxon>
        <taxon>Pseudomonadati</taxon>
        <taxon>Bacteroidota</taxon>
        <taxon>Flavobacteriia</taxon>
        <taxon>Flavobacteriales</taxon>
        <taxon>Flavobacteriaceae</taxon>
        <taxon>Myroides</taxon>
    </lineage>
</organism>
<comment type="caution">
    <text evidence="1">The sequence shown here is derived from an EMBL/GenBank/DDBJ whole genome shotgun (WGS) entry which is preliminary data.</text>
</comment>
<evidence type="ECO:0000313" key="2">
    <source>
        <dbReference type="Proteomes" id="UP000295215"/>
    </source>
</evidence>
<protein>
    <submittedName>
        <fullName evidence="1">Uncharacterized protein</fullName>
    </submittedName>
</protein>